<evidence type="ECO:0000313" key="10">
    <source>
        <dbReference type="EMBL" id="ESO05502.1"/>
    </source>
</evidence>
<dbReference type="UniPathway" id="UPA00222"/>
<evidence type="ECO:0000259" key="9">
    <source>
        <dbReference type="PROSITE" id="PS50922"/>
    </source>
</evidence>
<feature type="domain" description="TLC" evidence="9">
    <location>
        <begin position="17"/>
        <end position="231"/>
    </location>
</feature>
<feature type="transmembrane region" description="Helical" evidence="8">
    <location>
        <begin position="159"/>
        <end position="181"/>
    </location>
</feature>
<dbReference type="SMART" id="SM00724">
    <property type="entry name" value="TLC"/>
    <property type="match status" value="1"/>
</dbReference>
<evidence type="ECO:0000256" key="1">
    <source>
        <dbReference type="ARBA" id="ARBA00004141"/>
    </source>
</evidence>
<dbReference type="EMBL" id="KB096325">
    <property type="protein sequence ID" value="ESO05502.1"/>
    <property type="molecule type" value="Genomic_DNA"/>
</dbReference>
<dbReference type="InterPro" id="IPR016439">
    <property type="entry name" value="Lag1/Lac1-like"/>
</dbReference>
<reference evidence="11" key="3">
    <citation type="submission" date="2015-06" db="UniProtKB">
        <authorList>
            <consortium name="EnsemblMetazoa"/>
        </authorList>
    </citation>
    <scope>IDENTIFICATION</scope>
</reference>
<dbReference type="PROSITE" id="PS50922">
    <property type="entry name" value="TLC"/>
    <property type="match status" value="1"/>
</dbReference>
<feature type="transmembrane region" description="Helical" evidence="8">
    <location>
        <begin position="201"/>
        <end position="230"/>
    </location>
</feature>
<evidence type="ECO:0000256" key="6">
    <source>
        <dbReference type="ARBA" id="ARBA00023136"/>
    </source>
</evidence>
<dbReference type="GO" id="GO:0016020">
    <property type="term" value="C:membrane"/>
    <property type="evidence" value="ECO:0007669"/>
    <property type="project" value="UniProtKB-SubCell"/>
</dbReference>
<dbReference type="GO" id="GO:0046513">
    <property type="term" value="P:ceramide biosynthetic process"/>
    <property type="evidence" value="ECO:0000318"/>
    <property type="project" value="GO_Central"/>
</dbReference>
<dbReference type="Pfam" id="PF03798">
    <property type="entry name" value="TRAM_LAG1_CLN8"/>
    <property type="match status" value="1"/>
</dbReference>
<accession>T1G2V7</accession>
<dbReference type="Proteomes" id="UP000015101">
    <property type="component" value="Unassembled WGS sequence"/>
</dbReference>
<evidence type="ECO:0000256" key="2">
    <source>
        <dbReference type="ARBA" id="ARBA00004760"/>
    </source>
</evidence>
<reference evidence="12" key="1">
    <citation type="submission" date="2012-12" db="EMBL/GenBank/DDBJ databases">
        <authorList>
            <person name="Hellsten U."/>
            <person name="Grimwood J."/>
            <person name="Chapman J.A."/>
            <person name="Shapiro H."/>
            <person name="Aerts A."/>
            <person name="Otillar R.P."/>
            <person name="Terry A.Y."/>
            <person name="Boore J.L."/>
            <person name="Simakov O."/>
            <person name="Marletaz F."/>
            <person name="Cho S.-J."/>
            <person name="Edsinger-Gonzales E."/>
            <person name="Havlak P."/>
            <person name="Kuo D.-H."/>
            <person name="Larsson T."/>
            <person name="Lv J."/>
            <person name="Arendt D."/>
            <person name="Savage R."/>
            <person name="Osoegawa K."/>
            <person name="de Jong P."/>
            <person name="Lindberg D.R."/>
            <person name="Seaver E.C."/>
            <person name="Weisblat D.A."/>
            <person name="Putnam N.H."/>
            <person name="Grigoriev I.V."/>
            <person name="Rokhsar D.S."/>
        </authorList>
    </citation>
    <scope>NUCLEOTIDE SEQUENCE</scope>
</reference>
<dbReference type="GO" id="GO:0050291">
    <property type="term" value="F:sphingosine N-acyltransferase activity"/>
    <property type="evidence" value="ECO:0000318"/>
    <property type="project" value="GO_Central"/>
</dbReference>
<keyword evidence="12" id="KW-1185">Reference proteome</keyword>
<proteinExistence type="predicted"/>
<comment type="subcellular location">
    <subcellularLocation>
        <location evidence="1">Membrane</location>
        <topology evidence="1">Multi-pass membrane protein</topology>
    </subcellularLocation>
</comment>
<dbReference type="InterPro" id="IPR006634">
    <property type="entry name" value="TLC-dom"/>
</dbReference>
<evidence type="ECO:0000256" key="8">
    <source>
        <dbReference type="SAM" id="Phobius"/>
    </source>
</evidence>
<evidence type="ECO:0000256" key="5">
    <source>
        <dbReference type="ARBA" id="ARBA00022989"/>
    </source>
</evidence>
<organism evidence="11 12">
    <name type="scientific">Helobdella robusta</name>
    <name type="common">Californian leech</name>
    <dbReference type="NCBI Taxonomy" id="6412"/>
    <lineage>
        <taxon>Eukaryota</taxon>
        <taxon>Metazoa</taxon>
        <taxon>Spiralia</taxon>
        <taxon>Lophotrochozoa</taxon>
        <taxon>Annelida</taxon>
        <taxon>Clitellata</taxon>
        <taxon>Hirudinea</taxon>
        <taxon>Rhynchobdellida</taxon>
        <taxon>Glossiphoniidae</taxon>
        <taxon>Helobdella</taxon>
    </lineage>
</organism>
<dbReference type="STRING" id="6412.T1G2V7"/>
<keyword evidence="5 8" id="KW-1133">Transmembrane helix</keyword>
<evidence type="ECO:0000256" key="7">
    <source>
        <dbReference type="PROSITE-ProRule" id="PRU00205"/>
    </source>
</evidence>
<dbReference type="eggNOG" id="KOG1607">
    <property type="taxonomic scope" value="Eukaryota"/>
</dbReference>
<keyword evidence="6 7" id="KW-0472">Membrane</keyword>
<comment type="pathway">
    <text evidence="3">Sphingolipid metabolism.</text>
</comment>
<dbReference type="HOGENOM" id="CLU_028277_0_1_1"/>
<feature type="transmembrane region" description="Helical" evidence="8">
    <location>
        <begin position="26"/>
        <end position="45"/>
    </location>
</feature>
<dbReference type="PIRSF" id="PIRSF005225">
    <property type="entry name" value="LAG1_LAC1"/>
    <property type="match status" value="1"/>
</dbReference>
<dbReference type="RefSeq" id="XP_009016135.1">
    <property type="nucleotide sequence ID" value="XM_009017887.1"/>
</dbReference>
<evidence type="ECO:0000313" key="12">
    <source>
        <dbReference type="Proteomes" id="UP000015101"/>
    </source>
</evidence>
<dbReference type="GeneID" id="20215405"/>
<keyword evidence="4 7" id="KW-0812">Transmembrane</keyword>
<dbReference type="CTD" id="20215405"/>
<dbReference type="InParanoid" id="T1G2V7"/>
<dbReference type="OrthoDB" id="537032at2759"/>
<dbReference type="PANTHER" id="PTHR12560:SF58">
    <property type="entry name" value="CERAMIDE SYNTHASE 1"/>
    <property type="match status" value="1"/>
</dbReference>
<reference evidence="10 12" key="2">
    <citation type="journal article" date="2013" name="Nature">
        <title>Insights into bilaterian evolution from three spiralian genomes.</title>
        <authorList>
            <person name="Simakov O."/>
            <person name="Marletaz F."/>
            <person name="Cho S.J."/>
            <person name="Edsinger-Gonzales E."/>
            <person name="Havlak P."/>
            <person name="Hellsten U."/>
            <person name="Kuo D.H."/>
            <person name="Larsson T."/>
            <person name="Lv J."/>
            <person name="Arendt D."/>
            <person name="Savage R."/>
            <person name="Osoegawa K."/>
            <person name="de Jong P."/>
            <person name="Grimwood J."/>
            <person name="Chapman J.A."/>
            <person name="Shapiro H."/>
            <person name="Aerts A."/>
            <person name="Otillar R.P."/>
            <person name="Terry A.Y."/>
            <person name="Boore J.L."/>
            <person name="Grigoriev I.V."/>
            <person name="Lindberg D.R."/>
            <person name="Seaver E.C."/>
            <person name="Weisblat D.A."/>
            <person name="Putnam N.H."/>
            <person name="Rokhsar D.S."/>
        </authorList>
    </citation>
    <scope>NUCLEOTIDE SEQUENCE</scope>
</reference>
<comment type="pathway">
    <text evidence="2">Lipid metabolism; sphingolipid metabolism.</text>
</comment>
<dbReference type="OMA" id="FRCHNIG"/>
<evidence type="ECO:0000256" key="4">
    <source>
        <dbReference type="ARBA" id="ARBA00022692"/>
    </source>
</evidence>
<evidence type="ECO:0000256" key="3">
    <source>
        <dbReference type="ARBA" id="ARBA00004991"/>
    </source>
</evidence>
<dbReference type="EMBL" id="AMQM01003797">
    <property type="status" value="NOT_ANNOTATED_CDS"/>
    <property type="molecule type" value="Genomic_DNA"/>
</dbReference>
<gene>
    <name evidence="11" type="primary">20215405</name>
    <name evidence="10" type="ORF">HELRODRAFT_77285</name>
</gene>
<evidence type="ECO:0000313" key="11">
    <source>
        <dbReference type="EnsemblMetazoa" id="HelroP77285"/>
    </source>
</evidence>
<dbReference type="PANTHER" id="PTHR12560">
    <property type="entry name" value="LONGEVITY ASSURANCE FACTOR 1 LAG1"/>
    <property type="match status" value="1"/>
</dbReference>
<feature type="transmembrane region" description="Helical" evidence="8">
    <location>
        <begin position="65"/>
        <end position="85"/>
    </location>
</feature>
<sequence>ILQPLARYLKLNAVNIEKFPESAWKLTYYIIICSYLFHVMVWSGQNDIVQKPYNIWNDYYSQKNVPLDIGLAFLLEFSYYLHSLYGTLYLDSWRKDSPIMLFHHLLCLLLIGFSYATRYHKVGILLMFVHDYCDVFLEFSKCQVYMKYRNGKYHRLNDIIATFSFLLFTILWFVGRLYYFPIMVIRSSSYSTMSSSVSQPLPFYLLFNVLLWFMLALNVYWFIVSFPVLIF</sequence>
<protein>
    <recommendedName>
        <fullName evidence="9">TLC domain-containing protein</fullName>
    </recommendedName>
</protein>
<dbReference type="KEGG" id="hro:HELRODRAFT_77285"/>
<dbReference type="AlphaFoldDB" id="T1G2V7"/>
<feature type="transmembrane region" description="Helical" evidence="8">
    <location>
        <begin position="97"/>
        <end position="116"/>
    </location>
</feature>
<name>T1G2V7_HELRO</name>
<dbReference type="EnsemblMetazoa" id="HelroT77285">
    <property type="protein sequence ID" value="HelroP77285"/>
    <property type="gene ID" value="HelroG77285"/>
</dbReference>